<accession>A0ABQ5KTP7</accession>
<proteinExistence type="predicted"/>
<protein>
    <submittedName>
        <fullName evidence="2">Uncharacterized protein</fullName>
    </submittedName>
</protein>
<keyword evidence="1" id="KW-0812">Transmembrane</keyword>
<keyword evidence="1" id="KW-1133">Transmembrane helix</keyword>
<name>A0ABQ5KTP7_9EUKA</name>
<feature type="transmembrane region" description="Helical" evidence="1">
    <location>
        <begin position="36"/>
        <end position="59"/>
    </location>
</feature>
<evidence type="ECO:0000256" key="1">
    <source>
        <dbReference type="SAM" id="Phobius"/>
    </source>
</evidence>
<comment type="caution">
    <text evidence="2">The sequence shown here is derived from an EMBL/GenBank/DDBJ whole genome shotgun (WGS) entry which is preliminary data.</text>
</comment>
<feature type="non-terminal residue" evidence="2">
    <location>
        <position position="60"/>
    </location>
</feature>
<evidence type="ECO:0000313" key="3">
    <source>
        <dbReference type="Proteomes" id="UP001057375"/>
    </source>
</evidence>
<evidence type="ECO:0000313" key="2">
    <source>
        <dbReference type="EMBL" id="GKT35831.1"/>
    </source>
</evidence>
<keyword evidence="1" id="KW-0472">Membrane</keyword>
<gene>
    <name evidence="2" type="ORF">ADUPG1_003063</name>
</gene>
<dbReference type="Proteomes" id="UP001057375">
    <property type="component" value="Unassembled WGS sequence"/>
</dbReference>
<keyword evidence="3" id="KW-1185">Reference proteome</keyword>
<sequence>MVVICTLCIPALVYLLMAVSDPQFFTSLSALQGKEWFVLIGILILSGYLHELGHVGACIR</sequence>
<dbReference type="EMBL" id="BQXS01003927">
    <property type="protein sequence ID" value="GKT35831.1"/>
    <property type="molecule type" value="Genomic_DNA"/>
</dbReference>
<reference evidence="2" key="1">
    <citation type="submission" date="2022-03" db="EMBL/GenBank/DDBJ databases">
        <title>Draft genome sequence of Aduncisulcus paluster, a free-living microaerophilic Fornicata.</title>
        <authorList>
            <person name="Yuyama I."/>
            <person name="Kume K."/>
            <person name="Tamura T."/>
            <person name="Inagaki Y."/>
            <person name="Hashimoto T."/>
        </authorList>
    </citation>
    <scope>NUCLEOTIDE SEQUENCE</scope>
    <source>
        <strain evidence="2">NY0171</strain>
    </source>
</reference>
<organism evidence="2 3">
    <name type="scientific">Aduncisulcus paluster</name>
    <dbReference type="NCBI Taxonomy" id="2918883"/>
    <lineage>
        <taxon>Eukaryota</taxon>
        <taxon>Metamonada</taxon>
        <taxon>Carpediemonas-like organisms</taxon>
        <taxon>Aduncisulcus</taxon>
    </lineage>
</organism>